<feature type="transmembrane region" description="Helical" evidence="1">
    <location>
        <begin position="19"/>
        <end position="36"/>
    </location>
</feature>
<dbReference type="AlphaFoldDB" id="A0A934VN60"/>
<feature type="transmembrane region" description="Helical" evidence="1">
    <location>
        <begin position="115"/>
        <end position="133"/>
    </location>
</feature>
<organism evidence="2 3">
    <name type="scientific">Roseibacillus ishigakijimensis</name>
    <dbReference type="NCBI Taxonomy" id="454146"/>
    <lineage>
        <taxon>Bacteria</taxon>
        <taxon>Pseudomonadati</taxon>
        <taxon>Verrucomicrobiota</taxon>
        <taxon>Verrucomicrobiia</taxon>
        <taxon>Verrucomicrobiales</taxon>
        <taxon>Verrucomicrobiaceae</taxon>
        <taxon>Roseibacillus</taxon>
    </lineage>
</organism>
<gene>
    <name evidence="2" type="ORF">JIN78_11975</name>
</gene>
<keyword evidence="1" id="KW-1133">Transmembrane helix</keyword>
<dbReference type="Proteomes" id="UP000604083">
    <property type="component" value="Unassembled WGS sequence"/>
</dbReference>
<keyword evidence="1" id="KW-0472">Membrane</keyword>
<evidence type="ECO:0000313" key="3">
    <source>
        <dbReference type="Proteomes" id="UP000604083"/>
    </source>
</evidence>
<proteinExistence type="predicted"/>
<keyword evidence="1" id="KW-0812">Transmembrane</keyword>
<protein>
    <submittedName>
        <fullName evidence="2">Uncharacterized protein</fullName>
    </submittedName>
</protein>
<reference evidence="2" key="1">
    <citation type="submission" date="2021-01" db="EMBL/GenBank/DDBJ databases">
        <title>Modified the classification status of verrucomicrobia.</title>
        <authorList>
            <person name="Feng X."/>
        </authorList>
    </citation>
    <scope>NUCLEOTIDE SEQUENCE</scope>
    <source>
        <strain evidence="2">KCTC 12986</strain>
    </source>
</reference>
<dbReference type="EMBL" id="JAENIO010000032">
    <property type="protein sequence ID" value="MBK1834781.1"/>
    <property type="molecule type" value="Genomic_DNA"/>
</dbReference>
<accession>A0A934VN60</accession>
<dbReference type="RefSeq" id="WP_200392216.1">
    <property type="nucleotide sequence ID" value="NZ_JAENIO010000032.1"/>
</dbReference>
<comment type="caution">
    <text evidence="2">The sequence shown here is derived from an EMBL/GenBank/DDBJ whole genome shotgun (WGS) entry which is preliminary data.</text>
</comment>
<sequence length="152" mass="17661">MSADDQPPKLRKLSGREKFSGLAFAVIMALSVTSVFESELGAPEHPDVFFFQYFHEEERVQVYEYAPKDLEIEVSVESPRLEEGLLVDEEVAASLPTTFKVELEPRDLGFWESKFIWVCSLAFILFFAYWRYWTVTRASKPKPEKWDPDLRG</sequence>
<name>A0A934VN60_9BACT</name>
<evidence type="ECO:0000256" key="1">
    <source>
        <dbReference type="SAM" id="Phobius"/>
    </source>
</evidence>
<keyword evidence="3" id="KW-1185">Reference proteome</keyword>
<evidence type="ECO:0000313" key="2">
    <source>
        <dbReference type="EMBL" id="MBK1834781.1"/>
    </source>
</evidence>